<dbReference type="Gene3D" id="6.10.340.10">
    <property type="match status" value="1"/>
</dbReference>
<organism evidence="4 5">
    <name type="scientific">Methylophaga aminisulfidivorans MP</name>
    <dbReference type="NCBI Taxonomy" id="1026882"/>
    <lineage>
        <taxon>Bacteria</taxon>
        <taxon>Pseudomonadati</taxon>
        <taxon>Pseudomonadota</taxon>
        <taxon>Gammaproteobacteria</taxon>
        <taxon>Thiotrichales</taxon>
        <taxon>Piscirickettsiaceae</taxon>
        <taxon>Methylophaga</taxon>
    </lineage>
</organism>
<gene>
    <name evidence="4" type="ORF">MAMP_00510</name>
</gene>
<dbReference type="InterPro" id="IPR052020">
    <property type="entry name" value="Cyclic_di-GMP/3'3'-cGAMP_PDE"/>
</dbReference>
<proteinExistence type="predicted"/>
<dbReference type="Pfam" id="PF00497">
    <property type="entry name" value="SBP_bac_3"/>
    <property type="match status" value="1"/>
</dbReference>
<dbReference type="Pfam" id="PF13487">
    <property type="entry name" value="HD_5"/>
    <property type="match status" value="1"/>
</dbReference>
<sequence>MAELRQHSRRFKLTIRITVVMTFIIATVLTASAALLLQYFFMQQMATENATERFNNLADKTSQLLNTIDNQAVETTRILASYPGLVNGNNVNNDARGIFSSLMLNRDMLYAIYVGLPNGDFYEVINLNSGDDVRKQLKAEPEDRWVVVTIRGDEAQRSRTFEYYSSDFQLRFKRSEPSNYLSTIRPWFVNADKETIRKTDPYLFHNIQAPGQTYSKQLESGAVIAVDIALSSMSDYLSQHELSDYGQVFLYRSTGELLASNLPSNEAILIPETRTPLDLTEEEKALIAESKRLTVSNERDWAPIDFSSSGQPKGYSIDYLSIIADMTGLKFDYINGYSWSELVAQYEAGQIDILQSVFDTGQSLYSGRFTDPFVNLPYSLVTKSGNAPITHIQQLNGKTVAIPEGWSIIQVVKQAFPEITIKKVPSTRAVFEAVSDGEAFAGLDVAEILHYVGERFFYNDVQYHDDIDFSPTPFPGALKILVSDKNQGLLSIFNKAIAHVSDEQKIALAHKWFLSKQQGLLSVPYSPLLDYAGQQSDQRQLKQTTLNGQDFYVYVSPFGSYGARKDYLGIVIPVKAVLSGAQEKVTWSLWMSIGVLLLLLPAPWLFASPIVAPIKKLAEENQKIRERQFDKLDIPDSFIREIDELGHSMEDMLAAIRQHEANQDRLMDSFIQLIAQAIDDKSHYTASHCERVPELAFMLAEQAETSLAPAFREFRFHSKEEWREFKVAAWLHDCGKITTPEHIVDKGSKLETIYNRIHEIRTRFEVLWRDAEIIYWQKMTQSPENEVQHQAELEQTHRQLKEDFAFVAEMNVGGEVLSEDKKIRLDFIAQTTWTRHFSDRLGLSPADEERLSSEEQSLPCEEFLLSDKPEHIISRDEGMSYEPHLGIKMTIPEYLYNQGELYNLKVERGTLTAEDRFKINEHIISTIRMLDALPFPKELARVPRYASTHHEKMDGTGYPRKLTRDQLSIPERIMVLADIFEALTAADRPYKKAKTVSEAIDIMAKMVAEEHIDADVFELFLTTETYKVYAENFLAPEQIDEVDVARYLKK</sequence>
<dbReference type="GO" id="GO:0008081">
    <property type="term" value="F:phosphoric diester hydrolase activity"/>
    <property type="evidence" value="ECO:0007669"/>
    <property type="project" value="UniProtKB-ARBA"/>
</dbReference>
<dbReference type="Gene3D" id="3.40.190.10">
    <property type="entry name" value="Periplasmic binding protein-like II"/>
    <property type="match status" value="2"/>
</dbReference>
<keyword evidence="5" id="KW-1185">Reference proteome</keyword>
<feature type="transmembrane region" description="Helical" evidence="1">
    <location>
        <begin position="20"/>
        <end position="41"/>
    </location>
</feature>
<dbReference type="InterPro" id="IPR003607">
    <property type="entry name" value="HD/PDEase_dom"/>
</dbReference>
<feature type="domain" description="HD-GYP" evidence="3">
    <location>
        <begin position="832"/>
        <end position="1036"/>
    </location>
</feature>
<dbReference type="GO" id="GO:0016020">
    <property type="term" value="C:membrane"/>
    <property type="evidence" value="ECO:0007669"/>
    <property type="project" value="InterPro"/>
</dbReference>
<keyword evidence="1" id="KW-0812">Transmembrane</keyword>
<evidence type="ECO:0000256" key="1">
    <source>
        <dbReference type="SAM" id="Phobius"/>
    </source>
</evidence>
<dbReference type="SMART" id="SM00471">
    <property type="entry name" value="HDc"/>
    <property type="match status" value="1"/>
</dbReference>
<accession>F5T270</accession>
<dbReference type="eggNOG" id="COG2206">
    <property type="taxonomic scope" value="Bacteria"/>
</dbReference>
<dbReference type="PANTHER" id="PTHR45228:SF5">
    <property type="entry name" value="CYCLIC DI-GMP PHOSPHODIESTERASE VC_1348-RELATED"/>
    <property type="match status" value="1"/>
</dbReference>
<dbReference type="eggNOG" id="COG0834">
    <property type="taxonomic scope" value="Bacteria"/>
</dbReference>
<dbReference type="STRING" id="1026882.MAMP_00510"/>
<dbReference type="SUPFAM" id="SSF53850">
    <property type="entry name" value="Periplasmic binding protein-like II"/>
    <property type="match status" value="1"/>
</dbReference>
<evidence type="ECO:0000313" key="4">
    <source>
        <dbReference type="EMBL" id="EGL53167.1"/>
    </source>
</evidence>
<dbReference type="InterPro" id="IPR001638">
    <property type="entry name" value="Solute-binding_3/MltF_N"/>
</dbReference>
<protein>
    <submittedName>
        <fullName evidence="4">HD-domain containing protein</fullName>
    </submittedName>
</protein>
<dbReference type="Proteomes" id="UP000003544">
    <property type="component" value="Unassembled WGS sequence"/>
</dbReference>
<dbReference type="SUPFAM" id="SSF109604">
    <property type="entry name" value="HD-domain/PDEase-like"/>
    <property type="match status" value="2"/>
</dbReference>
<dbReference type="AlphaFoldDB" id="F5T270"/>
<dbReference type="SMART" id="SM00062">
    <property type="entry name" value="PBPb"/>
    <property type="match status" value="1"/>
</dbReference>
<evidence type="ECO:0000259" key="2">
    <source>
        <dbReference type="PROSITE" id="PS50885"/>
    </source>
</evidence>
<dbReference type="RefSeq" id="WP_007146417.1">
    <property type="nucleotide sequence ID" value="NZ_AFIG01000003.1"/>
</dbReference>
<dbReference type="Gene3D" id="1.10.3210.10">
    <property type="entry name" value="Hypothetical protein af1432"/>
    <property type="match status" value="2"/>
</dbReference>
<dbReference type="PROSITE" id="PS50885">
    <property type="entry name" value="HAMP"/>
    <property type="match status" value="1"/>
</dbReference>
<dbReference type="CDD" id="cd01007">
    <property type="entry name" value="PBP2_BvgS_HisK_like"/>
    <property type="match status" value="1"/>
</dbReference>
<feature type="domain" description="HAMP" evidence="2">
    <location>
        <begin position="608"/>
        <end position="661"/>
    </location>
</feature>
<name>F5T270_9GAMM</name>
<dbReference type="GO" id="GO:0007165">
    <property type="term" value="P:signal transduction"/>
    <property type="evidence" value="ECO:0007669"/>
    <property type="project" value="InterPro"/>
</dbReference>
<dbReference type="PANTHER" id="PTHR45228">
    <property type="entry name" value="CYCLIC DI-GMP PHOSPHODIESTERASE TM_0186-RELATED"/>
    <property type="match status" value="1"/>
</dbReference>
<keyword evidence="1" id="KW-0472">Membrane</keyword>
<dbReference type="InterPro" id="IPR003660">
    <property type="entry name" value="HAMP_dom"/>
</dbReference>
<evidence type="ECO:0000313" key="5">
    <source>
        <dbReference type="Proteomes" id="UP000003544"/>
    </source>
</evidence>
<evidence type="ECO:0000259" key="3">
    <source>
        <dbReference type="PROSITE" id="PS51832"/>
    </source>
</evidence>
<dbReference type="OrthoDB" id="9764808at2"/>
<dbReference type="InterPro" id="IPR037522">
    <property type="entry name" value="HD_GYP_dom"/>
</dbReference>
<dbReference type="CDD" id="cd00077">
    <property type="entry name" value="HDc"/>
    <property type="match status" value="2"/>
</dbReference>
<dbReference type="PROSITE" id="PS51832">
    <property type="entry name" value="HD_GYP"/>
    <property type="match status" value="1"/>
</dbReference>
<dbReference type="EMBL" id="AFIG01000003">
    <property type="protein sequence ID" value="EGL53167.1"/>
    <property type="molecule type" value="Genomic_DNA"/>
</dbReference>
<keyword evidence="1" id="KW-1133">Transmembrane helix</keyword>
<reference evidence="4 5" key="1">
    <citation type="journal article" date="2011" name="J. Bacteriol.">
        <title>Draft genome sequence of Methylophaga aminisulfidivorans MP T.</title>
        <authorList>
            <person name="Han G.H."/>
            <person name="Kim W."/>
            <person name="Chun J."/>
            <person name="Kim S.W."/>
        </authorList>
    </citation>
    <scope>NUCLEOTIDE SEQUENCE [LARGE SCALE GENOMIC DNA]</scope>
    <source>
        <strain evidence="5">MP(T)</strain>
    </source>
</reference>
<comment type="caution">
    <text evidence="4">The sequence shown here is derived from an EMBL/GenBank/DDBJ whole genome shotgun (WGS) entry which is preliminary data.</text>
</comment>